<gene>
    <name evidence="1" type="ORF">BDY19DRAFT_960741</name>
</gene>
<evidence type="ECO:0000313" key="1">
    <source>
        <dbReference type="EMBL" id="KAI0086296.1"/>
    </source>
</evidence>
<comment type="caution">
    <text evidence="1">The sequence shown here is derived from an EMBL/GenBank/DDBJ whole genome shotgun (WGS) entry which is preliminary data.</text>
</comment>
<reference evidence="1" key="1">
    <citation type="journal article" date="2021" name="Environ. Microbiol.">
        <title>Gene family expansions and transcriptome signatures uncover fungal adaptations to wood decay.</title>
        <authorList>
            <person name="Hage H."/>
            <person name="Miyauchi S."/>
            <person name="Viragh M."/>
            <person name="Drula E."/>
            <person name="Min B."/>
            <person name="Chaduli D."/>
            <person name="Navarro D."/>
            <person name="Favel A."/>
            <person name="Norest M."/>
            <person name="Lesage-Meessen L."/>
            <person name="Balint B."/>
            <person name="Merenyi Z."/>
            <person name="de Eugenio L."/>
            <person name="Morin E."/>
            <person name="Martinez A.T."/>
            <person name="Baldrian P."/>
            <person name="Stursova M."/>
            <person name="Martinez M.J."/>
            <person name="Novotny C."/>
            <person name="Magnuson J.K."/>
            <person name="Spatafora J.W."/>
            <person name="Maurice S."/>
            <person name="Pangilinan J."/>
            <person name="Andreopoulos W."/>
            <person name="LaButti K."/>
            <person name="Hundley H."/>
            <person name="Na H."/>
            <person name="Kuo A."/>
            <person name="Barry K."/>
            <person name="Lipzen A."/>
            <person name="Henrissat B."/>
            <person name="Riley R."/>
            <person name="Ahrendt S."/>
            <person name="Nagy L.G."/>
            <person name="Grigoriev I.V."/>
            <person name="Martin F."/>
            <person name="Rosso M.N."/>
        </authorList>
    </citation>
    <scope>NUCLEOTIDE SEQUENCE</scope>
    <source>
        <strain evidence="1">CBS 384.51</strain>
    </source>
</reference>
<protein>
    <submittedName>
        <fullName evidence="1">Uncharacterized protein</fullName>
    </submittedName>
</protein>
<organism evidence="1 2">
    <name type="scientific">Irpex rosettiformis</name>
    <dbReference type="NCBI Taxonomy" id="378272"/>
    <lineage>
        <taxon>Eukaryota</taxon>
        <taxon>Fungi</taxon>
        <taxon>Dikarya</taxon>
        <taxon>Basidiomycota</taxon>
        <taxon>Agaricomycotina</taxon>
        <taxon>Agaricomycetes</taxon>
        <taxon>Polyporales</taxon>
        <taxon>Irpicaceae</taxon>
        <taxon>Irpex</taxon>
    </lineage>
</organism>
<accession>A0ACB8TWE2</accession>
<proteinExistence type="predicted"/>
<keyword evidence="2" id="KW-1185">Reference proteome</keyword>
<evidence type="ECO:0000313" key="2">
    <source>
        <dbReference type="Proteomes" id="UP001055072"/>
    </source>
</evidence>
<dbReference type="Proteomes" id="UP001055072">
    <property type="component" value="Unassembled WGS sequence"/>
</dbReference>
<name>A0ACB8TWE2_9APHY</name>
<sequence>MDTTYPHSELSSPFLSSFNVDVHSSIFRPRVDPPVANKMLHPVVIHYLIMLCNRSTRTSTASHRFDAKKSDFLVLKSSDGVTISVQKKILSMVTDSFGNRVDFEDQTALIRSSTSRPTRGPKDGDVIHVQESSETIETLFQFLYPVSDPTLDTIEENIVILEAAKKYGMTFPLKRIRKQLEAKAKNNPLRVYAIALSDFEARVRLKDEIQMAAKSSLMHSLDPWTDSPLTEFEHISGGDYIRLLTYRRECEYAVSALFTESTEGNVSVYSSSFLHECFDPSASWLFDPASGFDWHYSKSRVKILLRNSRSNWYDQGTTPPEIHATRWFVDWMVKAMGRLRKQPHPAALSKESFMELFVQASSLQGHQKNIPEVMARFEKVFIKAIDEAVDQVELDIRSN</sequence>
<dbReference type="EMBL" id="MU274924">
    <property type="protein sequence ID" value="KAI0086296.1"/>
    <property type="molecule type" value="Genomic_DNA"/>
</dbReference>